<dbReference type="RefSeq" id="WP_171834357.1">
    <property type="nucleotide sequence ID" value="NZ_CP053710.1"/>
</dbReference>
<feature type="compositionally biased region" description="Polar residues" evidence="1">
    <location>
        <begin position="175"/>
        <end position="192"/>
    </location>
</feature>
<dbReference type="Pfam" id="PF09286">
    <property type="entry name" value="Pro-kuma_activ"/>
    <property type="match status" value="1"/>
</dbReference>
<feature type="region of interest" description="Disordered" evidence="1">
    <location>
        <begin position="172"/>
        <end position="192"/>
    </location>
</feature>
<dbReference type="EMBL" id="CP053710">
    <property type="protein sequence ID" value="QKE93500.1"/>
    <property type="molecule type" value="Genomic_DNA"/>
</dbReference>
<dbReference type="GO" id="GO:0008236">
    <property type="term" value="F:serine-type peptidase activity"/>
    <property type="evidence" value="ECO:0007669"/>
    <property type="project" value="InterPro"/>
</dbReference>
<organism evidence="3 4">
    <name type="scientific">Lichenicola cladoniae</name>
    <dbReference type="NCBI Taxonomy" id="1484109"/>
    <lineage>
        <taxon>Bacteria</taxon>
        <taxon>Pseudomonadati</taxon>
        <taxon>Pseudomonadota</taxon>
        <taxon>Alphaproteobacteria</taxon>
        <taxon>Acetobacterales</taxon>
        <taxon>Acetobacteraceae</taxon>
        <taxon>Lichenicola</taxon>
    </lineage>
</organism>
<evidence type="ECO:0000313" key="4">
    <source>
        <dbReference type="Proteomes" id="UP000500767"/>
    </source>
</evidence>
<evidence type="ECO:0000256" key="1">
    <source>
        <dbReference type="SAM" id="MobiDB-lite"/>
    </source>
</evidence>
<proteinExistence type="predicted"/>
<reference evidence="3 4" key="1">
    <citation type="journal article" date="2014" name="World J. Microbiol. Biotechnol.">
        <title>Biodiversity and physiological characteristics of Antarctic and Arctic lichens-associated bacteria.</title>
        <authorList>
            <person name="Lee Y.M."/>
            <person name="Kim E.H."/>
            <person name="Lee H.K."/>
            <person name="Hong S.G."/>
        </authorList>
    </citation>
    <scope>NUCLEOTIDE SEQUENCE [LARGE SCALE GENOMIC DNA]</scope>
    <source>
        <strain evidence="3 4">PAMC 26569</strain>
        <plasmid evidence="3">unnamed2</plasmid>
    </source>
</reference>
<dbReference type="SUPFAM" id="SSF54897">
    <property type="entry name" value="Protease propeptides/inhibitors"/>
    <property type="match status" value="1"/>
</dbReference>
<dbReference type="InterPro" id="IPR015366">
    <property type="entry name" value="S53_propep"/>
</dbReference>
<name>A0A6M8HYT4_9PROT</name>
<gene>
    <name evidence="3" type="ORF">HN018_25385</name>
</gene>
<dbReference type="CDD" id="cd11377">
    <property type="entry name" value="Pro-peptidase_S53"/>
    <property type="match status" value="1"/>
</dbReference>
<feature type="domain" description="Peptidase S53 activation" evidence="2">
    <location>
        <begin position="29"/>
        <end position="164"/>
    </location>
</feature>
<dbReference type="AlphaFoldDB" id="A0A6M8HYT4"/>
<evidence type="ECO:0000313" key="3">
    <source>
        <dbReference type="EMBL" id="QKE93500.1"/>
    </source>
</evidence>
<accession>A0A6M8HYT4</accession>
<protein>
    <recommendedName>
        <fullName evidence="2">Peptidase S53 activation domain-containing protein</fullName>
    </recommendedName>
</protein>
<keyword evidence="4" id="KW-1185">Reference proteome</keyword>
<sequence>MTENEHPASGDPALGAGIQTIVGSSRALPKGSQHAGEVSESQIIEASVYLRTRDEAAIMTKLGGIADPEVRRMVQANARTALYRDDLREVSDFVKSHGLFVTALAPARLLIRVAGSPSAIHAAFGVKLALYKDGSTKFRSFDGEIQLPEHLHALIESVLGLDSRFVAHTRIRQSHPAQSPSVGPNSLATRPS</sequence>
<evidence type="ECO:0000259" key="2">
    <source>
        <dbReference type="SMART" id="SM00944"/>
    </source>
</evidence>
<dbReference type="SMART" id="SM00944">
    <property type="entry name" value="Pro-kuma_activ"/>
    <property type="match status" value="1"/>
</dbReference>
<geneLocation type="plasmid" evidence="3 4">
    <name>unnamed2</name>
</geneLocation>
<keyword evidence="3" id="KW-0614">Plasmid</keyword>
<dbReference type="Proteomes" id="UP000500767">
    <property type="component" value="Plasmid unnamed2"/>
</dbReference>
<dbReference type="KEGG" id="lck:HN018_25385"/>